<dbReference type="PANTHER" id="PTHR30344:SF1">
    <property type="entry name" value="6-PHOSPHOGLUCONOLACTONASE"/>
    <property type="match status" value="1"/>
</dbReference>
<dbReference type="Gene3D" id="2.130.10.10">
    <property type="entry name" value="YVTN repeat-like/Quinoprotein amine dehydrogenase"/>
    <property type="match status" value="1"/>
</dbReference>
<dbReference type="InterPro" id="IPR011048">
    <property type="entry name" value="Haem_d1_sf"/>
</dbReference>
<accession>A0A1H7G394</accession>
<evidence type="ECO:0000256" key="1">
    <source>
        <dbReference type="ARBA" id="ARBA00005564"/>
    </source>
</evidence>
<dbReference type="Proteomes" id="UP000182321">
    <property type="component" value="Unassembled WGS sequence"/>
</dbReference>
<organism evidence="2 3">
    <name type="scientific">Pseudobutyrivibrio ruminis</name>
    <dbReference type="NCBI Taxonomy" id="46206"/>
    <lineage>
        <taxon>Bacteria</taxon>
        <taxon>Bacillati</taxon>
        <taxon>Bacillota</taxon>
        <taxon>Clostridia</taxon>
        <taxon>Lachnospirales</taxon>
        <taxon>Lachnospiraceae</taxon>
        <taxon>Pseudobutyrivibrio</taxon>
    </lineage>
</organism>
<dbReference type="Pfam" id="PF10282">
    <property type="entry name" value="Lactonase"/>
    <property type="match status" value="1"/>
</dbReference>
<proteinExistence type="inferred from homology"/>
<evidence type="ECO:0000313" key="3">
    <source>
        <dbReference type="Proteomes" id="UP000182321"/>
    </source>
</evidence>
<dbReference type="EMBL" id="FNZX01000004">
    <property type="protein sequence ID" value="SEK31262.1"/>
    <property type="molecule type" value="Genomic_DNA"/>
</dbReference>
<dbReference type="GO" id="GO:0005829">
    <property type="term" value="C:cytosol"/>
    <property type="evidence" value="ECO:0007669"/>
    <property type="project" value="TreeGrafter"/>
</dbReference>
<dbReference type="GO" id="GO:0017057">
    <property type="term" value="F:6-phosphogluconolactonase activity"/>
    <property type="evidence" value="ECO:0007669"/>
    <property type="project" value="TreeGrafter"/>
</dbReference>
<dbReference type="RefSeq" id="WP_074788998.1">
    <property type="nucleotide sequence ID" value="NZ_FNZX01000004.1"/>
</dbReference>
<name>A0A1H7G394_9FIRM</name>
<gene>
    <name evidence="2" type="ORF">SAMN02910377_00551</name>
</gene>
<dbReference type="AlphaFoldDB" id="A0A1H7G394"/>
<dbReference type="SUPFAM" id="SSF51004">
    <property type="entry name" value="C-terminal (heme d1) domain of cytochrome cd1-nitrite reductase"/>
    <property type="match status" value="1"/>
</dbReference>
<dbReference type="PANTHER" id="PTHR30344">
    <property type="entry name" value="6-PHOSPHOGLUCONOLACTONASE-RELATED"/>
    <property type="match status" value="1"/>
</dbReference>
<protein>
    <submittedName>
        <fullName evidence="2">6-phosphogluconolactonase</fullName>
    </submittedName>
</protein>
<dbReference type="InterPro" id="IPR015943">
    <property type="entry name" value="WD40/YVTN_repeat-like_dom_sf"/>
</dbReference>
<keyword evidence="3" id="KW-1185">Reference proteome</keyword>
<dbReference type="InterPro" id="IPR019405">
    <property type="entry name" value="Lactonase_7-beta_prop"/>
</dbReference>
<sequence length="351" mass="39382">MAESKYVAYVGTYTHETSVGIYVYDVDPDTGKMVEQSVAPINNPSDIINSKDNKYLYSIADEGVASFKILENGDLEKMNQEWVGGMRGCNLCVDSQNRYLFVAGYHDGRVTMMKLNEDGSINGIADGIFHQGIGKSVADRPLYPHCTCVELTPDERFLCAVENGLHQIKIYEVDYEMGKLHLVDIVRCAMGSAPLKMKFSPDGKYAYVITEMSNEILVYDYHIIEDHPDFENIQTVSLLVGVDEEISTGTNIKFGEDGKFIYASVDGLNAICMYERDERSGKIKYFSHSFISGDYPKSFAVLPKDKYYVSLNHDTNEIRSFTIDKKTGHSLMQNAPIKIAKPNSIVVVKIK</sequence>
<evidence type="ECO:0000313" key="2">
    <source>
        <dbReference type="EMBL" id="SEK31262.1"/>
    </source>
</evidence>
<reference evidence="3" key="1">
    <citation type="submission" date="2016-10" db="EMBL/GenBank/DDBJ databases">
        <authorList>
            <person name="Varghese N."/>
            <person name="Submissions S."/>
        </authorList>
    </citation>
    <scope>NUCLEOTIDE SEQUENCE [LARGE SCALE GENOMIC DNA]</scope>
    <source>
        <strain evidence="3">ACV-9</strain>
    </source>
</reference>
<dbReference type="eggNOG" id="COG2706">
    <property type="taxonomic scope" value="Bacteria"/>
</dbReference>
<comment type="similarity">
    <text evidence="1">Belongs to the cycloisomerase 2 family.</text>
</comment>
<dbReference type="InterPro" id="IPR050282">
    <property type="entry name" value="Cycloisomerase_2"/>
</dbReference>